<organism evidence="3 4">
    <name type="scientific">Oculimacula yallundae</name>
    <dbReference type="NCBI Taxonomy" id="86028"/>
    <lineage>
        <taxon>Eukaryota</taxon>
        <taxon>Fungi</taxon>
        <taxon>Dikarya</taxon>
        <taxon>Ascomycota</taxon>
        <taxon>Pezizomycotina</taxon>
        <taxon>Leotiomycetes</taxon>
        <taxon>Helotiales</taxon>
        <taxon>Ploettnerulaceae</taxon>
        <taxon>Oculimacula</taxon>
    </lineage>
</organism>
<feature type="region of interest" description="Disordered" evidence="2">
    <location>
        <begin position="830"/>
        <end position="895"/>
    </location>
</feature>
<protein>
    <recommendedName>
        <fullName evidence="5">GAF domain-containing protein</fullName>
    </recommendedName>
</protein>
<evidence type="ECO:0000313" key="3">
    <source>
        <dbReference type="EMBL" id="KAL2070582.1"/>
    </source>
</evidence>
<feature type="compositionally biased region" description="Polar residues" evidence="2">
    <location>
        <begin position="96"/>
        <end position="120"/>
    </location>
</feature>
<evidence type="ECO:0008006" key="5">
    <source>
        <dbReference type="Google" id="ProtNLM"/>
    </source>
</evidence>
<evidence type="ECO:0000256" key="1">
    <source>
        <dbReference type="SAM" id="Coils"/>
    </source>
</evidence>
<dbReference type="Proteomes" id="UP001595075">
    <property type="component" value="Unassembled WGS sequence"/>
</dbReference>
<feature type="coiled-coil region" evidence="1">
    <location>
        <begin position="142"/>
        <end position="176"/>
    </location>
</feature>
<dbReference type="EMBL" id="JAZHXI010000006">
    <property type="protein sequence ID" value="KAL2070582.1"/>
    <property type="molecule type" value="Genomic_DNA"/>
</dbReference>
<dbReference type="PANTHER" id="PTHR43102">
    <property type="entry name" value="SLR1143 PROTEIN"/>
    <property type="match status" value="1"/>
</dbReference>
<reference evidence="3 4" key="1">
    <citation type="journal article" date="2024" name="Commun. Biol.">
        <title>Comparative genomic analysis of thermophilic fungi reveals convergent evolutionary adaptations and gene losses.</title>
        <authorList>
            <person name="Steindorff A.S."/>
            <person name="Aguilar-Pontes M.V."/>
            <person name="Robinson A.J."/>
            <person name="Andreopoulos B."/>
            <person name="LaButti K."/>
            <person name="Kuo A."/>
            <person name="Mondo S."/>
            <person name="Riley R."/>
            <person name="Otillar R."/>
            <person name="Haridas S."/>
            <person name="Lipzen A."/>
            <person name="Grimwood J."/>
            <person name="Schmutz J."/>
            <person name="Clum A."/>
            <person name="Reid I.D."/>
            <person name="Moisan M.C."/>
            <person name="Butler G."/>
            <person name="Nguyen T.T.M."/>
            <person name="Dewar K."/>
            <person name="Conant G."/>
            <person name="Drula E."/>
            <person name="Henrissat B."/>
            <person name="Hansel C."/>
            <person name="Singer S."/>
            <person name="Hutchinson M.I."/>
            <person name="de Vries R.P."/>
            <person name="Natvig D.O."/>
            <person name="Powell A.J."/>
            <person name="Tsang A."/>
            <person name="Grigoriev I.V."/>
        </authorList>
    </citation>
    <scope>NUCLEOTIDE SEQUENCE [LARGE SCALE GENOMIC DNA]</scope>
    <source>
        <strain evidence="3 4">CBS 494.80</strain>
    </source>
</reference>
<gene>
    <name evidence="3" type="ORF">VTL71DRAFT_13608</name>
</gene>
<keyword evidence="4" id="KW-1185">Reference proteome</keyword>
<dbReference type="PANTHER" id="PTHR43102:SF2">
    <property type="entry name" value="GAF DOMAIN-CONTAINING PROTEIN"/>
    <property type="match status" value="1"/>
</dbReference>
<dbReference type="InterPro" id="IPR029016">
    <property type="entry name" value="GAF-like_dom_sf"/>
</dbReference>
<feature type="compositionally biased region" description="Low complexity" evidence="2">
    <location>
        <begin position="852"/>
        <end position="864"/>
    </location>
</feature>
<proteinExistence type="predicted"/>
<name>A0ABR4CKU8_9HELO</name>
<dbReference type="SUPFAM" id="SSF55781">
    <property type="entry name" value="GAF domain-like"/>
    <property type="match status" value="1"/>
</dbReference>
<feature type="region of interest" description="Disordered" evidence="2">
    <location>
        <begin position="1096"/>
        <end position="1134"/>
    </location>
</feature>
<keyword evidence="1" id="KW-0175">Coiled coil</keyword>
<feature type="region of interest" description="Disordered" evidence="2">
    <location>
        <begin position="92"/>
        <end position="120"/>
    </location>
</feature>
<evidence type="ECO:0000313" key="4">
    <source>
        <dbReference type="Proteomes" id="UP001595075"/>
    </source>
</evidence>
<dbReference type="Gene3D" id="3.30.450.40">
    <property type="match status" value="1"/>
</dbReference>
<feature type="compositionally biased region" description="Polar residues" evidence="2">
    <location>
        <begin position="666"/>
        <end position="676"/>
    </location>
</feature>
<feature type="region of interest" description="Disordered" evidence="2">
    <location>
        <begin position="640"/>
        <end position="678"/>
    </location>
</feature>
<comment type="caution">
    <text evidence="3">The sequence shown here is derived from an EMBL/GenBank/DDBJ whole genome shotgun (WGS) entry which is preliminary data.</text>
</comment>
<accession>A0ABR4CKU8</accession>
<evidence type="ECO:0000256" key="2">
    <source>
        <dbReference type="SAM" id="MobiDB-lite"/>
    </source>
</evidence>
<sequence length="1134" mass="125390">MRAAVSLEAEGKRSGPIYVLSLSWKHRTGLIIAVSLSLIKASFELFLLAREIHGQYPARLRLGAVHRSVVPLATAWNLVKMEQYPYNTGMAERESNTSNFPYTPRQESIATRPSQSNSETRPFINHGITDFLGHLGEYSEGVRIREEEEKEEQERIRKLEKELAKAQAKKDKKGIAVWVKDKIRKRSKPESEQVPVQEEAEWYEEPLDEKFPEDQEPMAENDLVGIPPSPYARPLEYSMSPRQEVSIKSSEVDNQSETEILGGITIARHRGETHRALFCPLEGEETVTSLKGTSTGGNAVQGMSSNTDFVDNQEPGGPYNFSNHNNSLGIGERRGAEGFTDARKNVEVRSGQMFSSSAAHLATPQSTPYYANYAEQLHMEKRESLVEYLSQTVADRPFWRNYLESYSQGEYNMIHPPAPPRLSASYQYLPAPLPPSETTRIEMSREYDILWPQWVQEQSSDLIRNTMNKFDTRCASLSFFDETNEIFKAENGYDHSHLNRDISLGAHCLLSKDVLVILDTKEDWRFIKNPLVVGFPKIRFWAGAPMMAPCGEVLGVFAIFSSRPRTSFTPSARRELAEFTSLVMQDLMTQVEGLNDAFRLTPLLDRDTFIEIPTPLKAVKSVTKSSSIDPDLVPQGLIVPVDKTPKPQPSRVFHSSASRDPLLHPSEQTPPCSAESSHGFFENPSSLIAQDGHISGESGMSQGMSLNNSMASYPSGLCRAWTPRPFSSSQLTSIGGDPPNTPAGSVTEVDLSTALNFDVGWEEFVKLTDEECAEPYEETEPVPPKAIGRNNVGHLVRIGQLESIASQADSHQILGADGIEITAGDIHQMSGGHGHDGVLNHQRSFNPRAPGATTSQTSTAKTTAGVLNGPLPKGVSRRTSTSKGLDKADSSPLIDLGMSPESDGATFRANGQGATLNKQPSFLRGNRPPSIAPTVASVWNVTSQELYGAEIGCIRYCKNLDYDLIYVVEIKPMRQFMTAEEIMAPGGLRKRLWVLHGDQQYMQINSVTHLRALRSRGGEFWSNPVDADRDNGGFQSGRLIGIYSDDGGPMKKRSSGLVLGALRKSRRTASGETLSSSFDFEELSILGQSLVSILRPSVDRPQPPPNIERGQSTNGTKPSDLKKSSSRSLRNQPY</sequence>